<evidence type="ECO:0000313" key="4">
    <source>
        <dbReference type="Proteomes" id="UP000318050"/>
    </source>
</evidence>
<dbReference type="EMBL" id="VITT01000009">
    <property type="protein sequence ID" value="TWB58697.1"/>
    <property type="molecule type" value="Genomic_DNA"/>
</dbReference>
<evidence type="ECO:0000313" key="3">
    <source>
        <dbReference type="EMBL" id="TWB58697.1"/>
    </source>
</evidence>
<accession>A0A560II54</accession>
<gene>
    <name evidence="3" type="ORF">FBZ92_109190</name>
</gene>
<feature type="chain" id="PRO_5021930883" evidence="2">
    <location>
        <begin position="23"/>
        <end position="204"/>
    </location>
</feature>
<dbReference type="Proteomes" id="UP000318050">
    <property type="component" value="Unassembled WGS sequence"/>
</dbReference>
<comment type="caution">
    <text evidence="3">The sequence shown here is derived from an EMBL/GenBank/DDBJ whole genome shotgun (WGS) entry which is preliminary data.</text>
</comment>
<proteinExistence type="predicted"/>
<name>A0A560II54_9PROT</name>
<sequence length="204" mass="20551">MLNLRLAAGTAALCLISGAALAADAATGTDTSVTVANAVTAIEGSVFTGLAALLTRGGYLIVKDIRAWLGLQTTTANAVALQTAITTALGWARNRLDAALQGRETIDVHNQLAATVAQRVADEVPHLLEFFGLDQTGIEDKVVGLLGSALPPIQTVESPAPAATPAPPTISRDDLVAQLKALLDGAPSAPPASAPVAPPQPAAA</sequence>
<organism evidence="3 4">
    <name type="scientific">Nitrospirillum amazonense</name>
    <dbReference type="NCBI Taxonomy" id="28077"/>
    <lineage>
        <taxon>Bacteria</taxon>
        <taxon>Pseudomonadati</taxon>
        <taxon>Pseudomonadota</taxon>
        <taxon>Alphaproteobacteria</taxon>
        <taxon>Rhodospirillales</taxon>
        <taxon>Azospirillaceae</taxon>
        <taxon>Nitrospirillum</taxon>
    </lineage>
</organism>
<protein>
    <submittedName>
        <fullName evidence="3">Uncharacterized protein</fullName>
    </submittedName>
</protein>
<keyword evidence="2" id="KW-0732">Signal</keyword>
<evidence type="ECO:0000256" key="1">
    <source>
        <dbReference type="SAM" id="MobiDB-lite"/>
    </source>
</evidence>
<evidence type="ECO:0000256" key="2">
    <source>
        <dbReference type="SAM" id="SignalP"/>
    </source>
</evidence>
<feature type="region of interest" description="Disordered" evidence="1">
    <location>
        <begin position="184"/>
        <end position="204"/>
    </location>
</feature>
<feature type="compositionally biased region" description="Pro residues" evidence="1">
    <location>
        <begin position="188"/>
        <end position="204"/>
    </location>
</feature>
<feature type="signal peptide" evidence="2">
    <location>
        <begin position="1"/>
        <end position="22"/>
    </location>
</feature>
<reference evidence="3 4" key="1">
    <citation type="submission" date="2019-06" db="EMBL/GenBank/DDBJ databases">
        <title>Genomic Encyclopedia of Type Strains, Phase IV (KMG-V): Genome sequencing to study the core and pangenomes of soil and plant-associated prokaryotes.</title>
        <authorList>
            <person name="Whitman W."/>
        </authorList>
    </citation>
    <scope>NUCLEOTIDE SEQUENCE [LARGE SCALE GENOMIC DNA]</scope>
    <source>
        <strain evidence="3 4">BR 11140</strain>
    </source>
</reference>
<dbReference type="AlphaFoldDB" id="A0A560II54"/>